<evidence type="ECO:0000256" key="2">
    <source>
        <dbReference type="ARBA" id="ARBA00022475"/>
    </source>
</evidence>
<dbReference type="Pfam" id="PF00873">
    <property type="entry name" value="ACR_tran"/>
    <property type="match status" value="1"/>
</dbReference>
<reference evidence="7 8" key="1">
    <citation type="submission" date="2017-12" db="EMBL/GenBank/DDBJ databases">
        <title>Rapid rising of carbapenem-resistant Enterobacteriaceae(CRE) and emergence of colistin resistance genemcr-1 in CRE in the hospital of Henan, China.</title>
        <authorList>
            <person name="Sun Q."/>
            <person name="Zhang R."/>
            <person name="Li Y."/>
            <person name="Shen Y."/>
            <person name="Zhang Y."/>
            <person name="Yang J."/>
            <person name="Shu L."/>
            <person name="Zhou H."/>
            <person name="Wang Y."/>
            <person name="Wang B."/>
            <person name="Shen Z."/>
        </authorList>
    </citation>
    <scope>NUCLEOTIDE SEQUENCE [LARGE SCALE GENOMIC DNA]</scope>
    <source>
        <strain evidence="7 8">3512</strain>
    </source>
</reference>
<keyword evidence="3" id="KW-0997">Cell inner membrane</keyword>
<evidence type="ECO:0000256" key="5">
    <source>
        <dbReference type="ARBA" id="ARBA00022989"/>
    </source>
</evidence>
<dbReference type="GO" id="GO:0005886">
    <property type="term" value="C:plasma membrane"/>
    <property type="evidence" value="ECO:0007669"/>
    <property type="project" value="TreeGrafter"/>
</dbReference>
<gene>
    <name evidence="7" type="ORF">CWS33_28885</name>
</gene>
<dbReference type="Gene3D" id="3.30.2090.10">
    <property type="entry name" value="Multidrug efflux transporter AcrB TolC docking domain, DN and DC subdomains"/>
    <property type="match status" value="1"/>
</dbReference>
<organism evidence="7 8">
    <name type="scientific">Escherichia coli</name>
    <dbReference type="NCBI Taxonomy" id="562"/>
    <lineage>
        <taxon>Bacteria</taxon>
        <taxon>Pseudomonadati</taxon>
        <taxon>Pseudomonadota</taxon>
        <taxon>Gammaproteobacteria</taxon>
        <taxon>Enterobacterales</taxon>
        <taxon>Enterobacteriaceae</taxon>
        <taxon>Escherichia</taxon>
    </lineage>
</organism>
<keyword evidence="6" id="KW-0472">Membrane</keyword>
<sequence length="140" mass="15473">DLAALREWEPKIRTALAALPELADVNSDQQDKGSEMDLVYDRETMARLGISVSDANNLLNNAFGQRQISTIYQPLNQYKVVMEVAPPYTQDVSSLDKMFIINNEGKAIPLSYFASWRPANAPLSVNHQGLSAASTVSFNL</sequence>
<dbReference type="InterPro" id="IPR027463">
    <property type="entry name" value="AcrB_DN_DC_subdom"/>
</dbReference>
<dbReference type="FunFam" id="3.30.2090.10:FF:000004">
    <property type="entry name" value="Multidrug resistance protein MdtC"/>
    <property type="match status" value="1"/>
</dbReference>
<dbReference type="EMBL" id="PITP01000362">
    <property type="protein sequence ID" value="PKD78708.1"/>
    <property type="molecule type" value="Genomic_DNA"/>
</dbReference>
<feature type="non-terminal residue" evidence="7">
    <location>
        <position position="1"/>
    </location>
</feature>
<dbReference type="InterPro" id="IPR001036">
    <property type="entry name" value="Acrflvin-R"/>
</dbReference>
<dbReference type="RefSeq" id="WP_180951313.1">
    <property type="nucleotide sequence ID" value="NZ_PITP01000362.1"/>
</dbReference>
<evidence type="ECO:0000313" key="7">
    <source>
        <dbReference type="EMBL" id="PKD78708.1"/>
    </source>
</evidence>
<accession>A0AAP8HUK9</accession>
<keyword evidence="2" id="KW-1003">Cell membrane</keyword>
<evidence type="ECO:0000256" key="1">
    <source>
        <dbReference type="ARBA" id="ARBA00022448"/>
    </source>
</evidence>
<dbReference type="Gene3D" id="3.30.70.1440">
    <property type="entry name" value="Multidrug efflux transporter AcrB pore domain"/>
    <property type="match status" value="1"/>
</dbReference>
<dbReference type="PANTHER" id="PTHR32063">
    <property type="match status" value="1"/>
</dbReference>
<proteinExistence type="predicted"/>
<keyword evidence="5" id="KW-1133">Transmembrane helix</keyword>
<feature type="non-terminal residue" evidence="7">
    <location>
        <position position="140"/>
    </location>
</feature>
<evidence type="ECO:0000256" key="3">
    <source>
        <dbReference type="ARBA" id="ARBA00022519"/>
    </source>
</evidence>
<evidence type="ECO:0000256" key="4">
    <source>
        <dbReference type="ARBA" id="ARBA00022692"/>
    </source>
</evidence>
<protein>
    <submittedName>
        <fullName evidence="7">Multidrug transporter subunit MdtC</fullName>
    </submittedName>
</protein>
<evidence type="ECO:0000313" key="8">
    <source>
        <dbReference type="Proteomes" id="UP000233549"/>
    </source>
</evidence>
<name>A0AAP8HUK9_ECOLX</name>
<dbReference type="AlphaFoldDB" id="A0AAP8HUK9"/>
<dbReference type="PANTHER" id="PTHR32063:SF34">
    <property type="entry name" value="MULTIDRUG RESISTANCE PROTEIN MDTC"/>
    <property type="match status" value="1"/>
</dbReference>
<keyword evidence="4" id="KW-0812">Transmembrane</keyword>
<evidence type="ECO:0000256" key="6">
    <source>
        <dbReference type="ARBA" id="ARBA00023136"/>
    </source>
</evidence>
<dbReference type="SUPFAM" id="SSF82714">
    <property type="entry name" value="Multidrug efflux transporter AcrB TolC docking domain, DN and DC subdomains"/>
    <property type="match status" value="1"/>
</dbReference>
<dbReference type="Proteomes" id="UP000233549">
    <property type="component" value="Unassembled WGS sequence"/>
</dbReference>
<comment type="caution">
    <text evidence="7">The sequence shown here is derived from an EMBL/GenBank/DDBJ whole genome shotgun (WGS) entry which is preliminary data.</text>
</comment>
<dbReference type="GO" id="GO:0042910">
    <property type="term" value="F:xenobiotic transmembrane transporter activity"/>
    <property type="evidence" value="ECO:0007669"/>
    <property type="project" value="TreeGrafter"/>
</dbReference>
<keyword evidence="1" id="KW-0813">Transport</keyword>